<dbReference type="Proteomes" id="UP000627838">
    <property type="component" value="Unassembled WGS sequence"/>
</dbReference>
<protein>
    <recommendedName>
        <fullName evidence="3">PE domain-containing protein</fullName>
    </recommendedName>
</protein>
<keyword evidence="2" id="KW-1185">Reference proteome</keyword>
<proteinExistence type="predicted"/>
<sequence length="105" mass="11536">MSAIEVVFEDLLAASRAFRVHGEKFDQIAPKQGPSVPHLNEAAISEQLPIVLKAIGAMHDAVAASMEAHSVKLKRAHDIYVNTEAKNKELIERLNIVLRSPDSIQ</sequence>
<dbReference type="RefSeq" id="WP_192759911.1">
    <property type="nucleotide sequence ID" value="NZ_JADBDZ010000001.1"/>
</dbReference>
<evidence type="ECO:0008006" key="3">
    <source>
        <dbReference type="Google" id="ProtNLM"/>
    </source>
</evidence>
<dbReference type="Pfam" id="PF19840">
    <property type="entry name" value="DUF6317"/>
    <property type="match status" value="1"/>
</dbReference>
<gene>
    <name evidence="1" type="ORF">H4W34_003178</name>
</gene>
<reference evidence="1 2" key="1">
    <citation type="submission" date="2020-10" db="EMBL/GenBank/DDBJ databases">
        <title>Sequencing the genomes of 1000 actinobacteria strains.</title>
        <authorList>
            <person name="Klenk H.-P."/>
        </authorList>
    </citation>
    <scope>NUCLEOTIDE SEQUENCE [LARGE SCALE GENOMIC DNA]</scope>
    <source>
        <strain evidence="1 2">DSM 46744</strain>
    </source>
</reference>
<evidence type="ECO:0000313" key="1">
    <source>
        <dbReference type="EMBL" id="MBE1533345.1"/>
    </source>
</evidence>
<accession>A0ABR9JRZ5</accession>
<organism evidence="1 2">
    <name type="scientific">Actinomadura algeriensis</name>
    <dbReference type="NCBI Taxonomy" id="1679523"/>
    <lineage>
        <taxon>Bacteria</taxon>
        <taxon>Bacillati</taxon>
        <taxon>Actinomycetota</taxon>
        <taxon>Actinomycetes</taxon>
        <taxon>Streptosporangiales</taxon>
        <taxon>Thermomonosporaceae</taxon>
        <taxon>Actinomadura</taxon>
    </lineage>
</organism>
<evidence type="ECO:0000313" key="2">
    <source>
        <dbReference type="Proteomes" id="UP000627838"/>
    </source>
</evidence>
<comment type="caution">
    <text evidence="1">The sequence shown here is derived from an EMBL/GenBank/DDBJ whole genome shotgun (WGS) entry which is preliminary data.</text>
</comment>
<dbReference type="EMBL" id="JADBDZ010000001">
    <property type="protein sequence ID" value="MBE1533345.1"/>
    <property type="molecule type" value="Genomic_DNA"/>
</dbReference>
<dbReference type="InterPro" id="IPR045558">
    <property type="entry name" value="DUF6317"/>
</dbReference>
<name>A0ABR9JRZ5_9ACTN</name>